<keyword evidence="2" id="KW-1185">Reference proteome</keyword>
<gene>
    <name evidence="1" type="ORF">HPB47_012134</name>
</gene>
<proteinExistence type="predicted"/>
<dbReference type="Proteomes" id="UP000805193">
    <property type="component" value="Unassembled WGS sequence"/>
</dbReference>
<organism evidence="1 2">
    <name type="scientific">Ixodes persulcatus</name>
    <name type="common">Taiga tick</name>
    <dbReference type="NCBI Taxonomy" id="34615"/>
    <lineage>
        <taxon>Eukaryota</taxon>
        <taxon>Metazoa</taxon>
        <taxon>Ecdysozoa</taxon>
        <taxon>Arthropoda</taxon>
        <taxon>Chelicerata</taxon>
        <taxon>Arachnida</taxon>
        <taxon>Acari</taxon>
        <taxon>Parasitiformes</taxon>
        <taxon>Ixodida</taxon>
        <taxon>Ixodoidea</taxon>
        <taxon>Ixodidae</taxon>
        <taxon>Ixodinae</taxon>
        <taxon>Ixodes</taxon>
    </lineage>
</organism>
<dbReference type="EMBL" id="JABSTQ010011494">
    <property type="protein sequence ID" value="KAG0410713.1"/>
    <property type="molecule type" value="Genomic_DNA"/>
</dbReference>
<comment type="caution">
    <text evidence="1">The sequence shown here is derived from an EMBL/GenBank/DDBJ whole genome shotgun (WGS) entry which is preliminary data.</text>
</comment>
<reference evidence="1 2" key="1">
    <citation type="journal article" date="2020" name="Cell">
        <title>Large-Scale Comparative Analyses of Tick Genomes Elucidate Their Genetic Diversity and Vector Capacities.</title>
        <authorList>
            <consortium name="Tick Genome and Microbiome Consortium (TIGMIC)"/>
            <person name="Jia N."/>
            <person name="Wang J."/>
            <person name="Shi W."/>
            <person name="Du L."/>
            <person name="Sun Y."/>
            <person name="Zhan W."/>
            <person name="Jiang J.F."/>
            <person name="Wang Q."/>
            <person name="Zhang B."/>
            <person name="Ji P."/>
            <person name="Bell-Sakyi L."/>
            <person name="Cui X.M."/>
            <person name="Yuan T.T."/>
            <person name="Jiang B.G."/>
            <person name="Yang W.F."/>
            <person name="Lam T.T."/>
            <person name="Chang Q.C."/>
            <person name="Ding S.J."/>
            <person name="Wang X.J."/>
            <person name="Zhu J.G."/>
            <person name="Ruan X.D."/>
            <person name="Zhao L."/>
            <person name="Wei J.T."/>
            <person name="Ye R.Z."/>
            <person name="Que T.C."/>
            <person name="Du C.H."/>
            <person name="Zhou Y.H."/>
            <person name="Cheng J.X."/>
            <person name="Dai P.F."/>
            <person name="Guo W.B."/>
            <person name="Han X.H."/>
            <person name="Huang E.J."/>
            <person name="Li L.F."/>
            <person name="Wei W."/>
            <person name="Gao Y.C."/>
            <person name="Liu J.Z."/>
            <person name="Shao H.Z."/>
            <person name="Wang X."/>
            <person name="Wang C.C."/>
            <person name="Yang T.C."/>
            <person name="Huo Q.B."/>
            <person name="Li W."/>
            <person name="Chen H.Y."/>
            <person name="Chen S.E."/>
            <person name="Zhou L.G."/>
            <person name="Ni X.B."/>
            <person name="Tian J.H."/>
            <person name="Sheng Y."/>
            <person name="Liu T."/>
            <person name="Pan Y.S."/>
            <person name="Xia L.Y."/>
            <person name="Li J."/>
            <person name="Zhao F."/>
            <person name="Cao W.C."/>
        </authorList>
    </citation>
    <scope>NUCLEOTIDE SEQUENCE [LARGE SCALE GENOMIC DNA]</scope>
    <source>
        <tissue evidence="1">Larvae</tissue>
    </source>
</reference>
<evidence type="ECO:0000313" key="1">
    <source>
        <dbReference type="EMBL" id="KAG0410713.1"/>
    </source>
</evidence>
<sequence>MDFIEDSAFLSELEIFGADSVTPECLKKLRELCMVYGQGAEAITSAWVAYTLKRNADVADMTVELLEQMELEELAKSASRTSRTPVSKKPVPRIFTANALSVAAKYASRANAGDVVARLRNQEGEPPDWHCTDDATVSVRPLGAGVSSSYMFENLIEKADALIDYAERIPALYFDDMEDRPFEDIKGVVMEGSFVTGRVLCDSSGKINANSLILEGSKSSYGHSVKLNLSRLKQFSVFPGQVIVAKGANANGQNLVLEELLEGKMLPFPSEAPQLEGPLHLVVACGPYTTSDTLSFEPLTDFTAYLAEHQPHVCIMIGPFVDCKHELIQKGNLPDLYETIFQKQIDALANVLEGTRTQVVLVSSHRDVHHENVFPTPPFRLEKTHKRIHCVPDPCVLDINGVVVGVTGVDVLLHMGKEELSFPPGSSDRLSRLAKHILTQHSFYPLYPPSESVNVDISSLESSGCLEVTPHLLVLPSGLRHFIKDVNGCVCINPEHMVKGLVGGSFARAIVRPVDKGSYSGSIVNDTTAEVVKI</sequence>
<name>A0AC60NUC6_IXOPE</name>
<accession>A0AC60NUC6</accession>
<protein>
    <submittedName>
        <fullName evidence="1">Uncharacterized protein</fullName>
    </submittedName>
</protein>
<evidence type="ECO:0000313" key="2">
    <source>
        <dbReference type="Proteomes" id="UP000805193"/>
    </source>
</evidence>